<comment type="caution">
    <text evidence="1">The sequence shown here is derived from an EMBL/GenBank/DDBJ whole genome shotgun (WGS) entry which is preliminary data.</text>
</comment>
<name>A0ABP9VY91_9BACT</name>
<evidence type="ECO:0000313" key="2">
    <source>
        <dbReference type="Proteomes" id="UP001416858"/>
    </source>
</evidence>
<keyword evidence="2" id="KW-1185">Reference proteome</keyword>
<dbReference type="RefSeq" id="WP_345685347.1">
    <property type="nucleotide sequence ID" value="NZ_BAABRO010000010.1"/>
</dbReference>
<proteinExistence type="predicted"/>
<evidence type="ECO:0000313" key="1">
    <source>
        <dbReference type="EMBL" id="GAA5508568.1"/>
    </source>
</evidence>
<reference evidence="1 2" key="1">
    <citation type="submission" date="2024-02" db="EMBL/GenBank/DDBJ databases">
        <title>Rhodopirellula caenicola NBRC 110016.</title>
        <authorList>
            <person name="Ichikawa N."/>
            <person name="Katano-Makiyama Y."/>
            <person name="Hidaka K."/>
        </authorList>
    </citation>
    <scope>NUCLEOTIDE SEQUENCE [LARGE SCALE GENOMIC DNA]</scope>
    <source>
        <strain evidence="1 2">NBRC 110016</strain>
    </source>
</reference>
<accession>A0ABP9VY91</accession>
<sequence length="77" mass="8573">MIQSRFFQRCPVCGRGMLIPIEYLGGEVACAQCSAHFSATDQVNRDSTPPEPVRSSRPCTRFQTGNDMVTFPVTHTH</sequence>
<gene>
    <name evidence="1" type="ORF">Rcae01_04035</name>
</gene>
<organism evidence="1 2">
    <name type="scientific">Novipirellula caenicola</name>
    <dbReference type="NCBI Taxonomy" id="1536901"/>
    <lineage>
        <taxon>Bacteria</taxon>
        <taxon>Pseudomonadati</taxon>
        <taxon>Planctomycetota</taxon>
        <taxon>Planctomycetia</taxon>
        <taxon>Pirellulales</taxon>
        <taxon>Pirellulaceae</taxon>
        <taxon>Novipirellula</taxon>
    </lineage>
</organism>
<dbReference type="EMBL" id="BAABRO010000010">
    <property type="protein sequence ID" value="GAA5508568.1"/>
    <property type="molecule type" value="Genomic_DNA"/>
</dbReference>
<protein>
    <submittedName>
        <fullName evidence="1">Uncharacterized protein</fullName>
    </submittedName>
</protein>
<dbReference type="Proteomes" id="UP001416858">
    <property type="component" value="Unassembled WGS sequence"/>
</dbReference>